<dbReference type="Pfam" id="PF25183">
    <property type="entry name" value="OMP_b-brl_4"/>
    <property type="match status" value="1"/>
</dbReference>
<dbReference type="InterPro" id="IPR057601">
    <property type="entry name" value="Oar-like_b-barrel"/>
</dbReference>
<dbReference type="InterPro" id="IPR012910">
    <property type="entry name" value="Plug_dom"/>
</dbReference>
<feature type="signal peptide" evidence="4">
    <location>
        <begin position="1"/>
        <end position="23"/>
    </location>
</feature>
<evidence type="ECO:0000256" key="2">
    <source>
        <dbReference type="ARBA" id="ARBA00023136"/>
    </source>
</evidence>
<evidence type="ECO:0000313" key="8">
    <source>
        <dbReference type="Proteomes" id="UP000006844"/>
    </source>
</evidence>
<dbReference type="AlphaFoldDB" id="E8V2J3"/>
<dbReference type="STRING" id="401053.AciPR4_1591"/>
<evidence type="ECO:0000313" key="7">
    <source>
        <dbReference type="EMBL" id="ADV82411.1"/>
    </source>
</evidence>
<evidence type="ECO:0000259" key="5">
    <source>
        <dbReference type="Pfam" id="PF07715"/>
    </source>
</evidence>
<dbReference type="GO" id="GO:0009279">
    <property type="term" value="C:cell outer membrane"/>
    <property type="evidence" value="ECO:0007669"/>
    <property type="project" value="UniProtKB-SubCell"/>
</dbReference>
<evidence type="ECO:0000256" key="3">
    <source>
        <dbReference type="ARBA" id="ARBA00023237"/>
    </source>
</evidence>
<dbReference type="InterPro" id="IPR037066">
    <property type="entry name" value="Plug_dom_sf"/>
</dbReference>
<keyword evidence="8" id="KW-1185">Reference proteome</keyword>
<evidence type="ECO:0000256" key="4">
    <source>
        <dbReference type="SAM" id="SignalP"/>
    </source>
</evidence>
<dbReference type="SUPFAM" id="SSF49464">
    <property type="entry name" value="Carboxypeptidase regulatory domain-like"/>
    <property type="match status" value="1"/>
</dbReference>
<proteinExistence type="predicted"/>
<name>E8V2J3_TERSS</name>
<accession>E8V2J3</accession>
<feature type="domain" description="TonB-dependent receptor plug" evidence="5">
    <location>
        <begin position="133"/>
        <end position="236"/>
    </location>
</feature>
<dbReference type="KEGG" id="tsa:AciPR4_1591"/>
<dbReference type="RefSeq" id="WP_013568144.1">
    <property type="nucleotide sequence ID" value="NC_014963.1"/>
</dbReference>
<dbReference type="SUPFAM" id="SSF56935">
    <property type="entry name" value="Porins"/>
    <property type="match status" value="1"/>
</dbReference>
<evidence type="ECO:0000259" key="6">
    <source>
        <dbReference type="Pfam" id="PF25183"/>
    </source>
</evidence>
<dbReference type="Proteomes" id="UP000006844">
    <property type="component" value="Chromosome"/>
</dbReference>
<organism evidence="7 8">
    <name type="scientific">Terriglobus saanensis (strain ATCC BAA-1853 / DSM 23119 / SP1PR4)</name>
    <dbReference type="NCBI Taxonomy" id="401053"/>
    <lineage>
        <taxon>Bacteria</taxon>
        <taxon>Pseudomonadati</taxon>
        <taxon>Acidobacteriota</taxon>
        <taxon>Terriglobia</taxon>
        <taxon>Terriglobales</taxon>
        <taxon>Acidobacteriaceae</taxon>
        <taxon>Terriglobus</taxon>
    </lineage>
</organism>
<feature type="domain" description="TonB-dependent transporter Oar-like beta-barrel" evidence="6">
    <location>
        <begin position="242"/>
        <end position="1108"/>
    </location>
</feature>
<comment type="subcellular location">
    <subcellularLocation>
        <location evidence="1">Cell outer membrane</location>
    </subcellularLocation>
</comment>
<feature type="chain" id="PRO_5003229087" evidence="4">
    <location>
        <begin position="24"/>
        <end position="1134"/>
    </location>
</feature>
<dbReference type="HOGENOM" id="CLU_006298_0_0_0"/>
<dbReference type="InterPro" id="IPR008969">
    <property type="entry name" value="CarboxyPept-like_regulatory"/>
</dbReference>
<reference evidence="7 8" key="1">
    <citation type="journal article" date="2012" name="Stand. Genomic Sci.">
        <title>Complete genome sequence of Terriglobus saanensis type strain SP1PR4(T), an Acidobacteria from tundra soil.</title>
        <authorList>
            <person name="Rawat S.R."/>
            <person name="Mannisto M.K."/>
            <person name="Starovoytov V."/>
            <person name="Goodwin L."/>
            <person name="Nolan M."/>
            <person name="Hauser L."/>
            <person name="Land M."/>
            <person name="Davenport K.W."/>
            <person name="Woyke T."/>
            <person name="Haggblom M.M."/>
        </authorList>
    </citation>
    <scope>NUCLEOTIDE SEQUENCE</scope>
    <source>
        <strain evidence="8">ATCC BAA-1853 / DSM 23119 / SP1PR4</strain>
    </source>
</reference>
<evidence type="ECO:0000256" key="1">
    <source>
        <dbReference type="ARBA" id="ARBA00004442"/>
    </source>
</evidence>
<keyword evidence="3" id="KW-0998">Cell outer membrane</keyword>
<dbReference type="InterPro" id="IPR036942">
    <property type="entry name" value="Beta-barrel_TonB_sf"/>
</dbReference>
<keyword evidence="4" id="KW-0732">Signal</keyword>
<dbReference type="Gene3D" id="2.60.40.1120">
    <property type="entry name" value="Carboxypeptidase-like, regulatory domain"/>
    <property type="match status" value="1"/>
</dbReference>
<dbReference type="Pfam" id="PF07715">
    <property type="entry name" value="Plug"/>
    <property type="match status" value="1"/>
</dbReference>
<keyword evidence="2" id="KW-0472">Membrane</keyword>
<dbReference type="Gene3D" id="2.40.170.20">
    <property type="entry name" value="TonB-dependent receptor, beta-barrel domain"/>
    <property type="match status" value="1"/>
</dbReference>
<dbReference type="EMBL" id="CP002467">
    <property type="protein sequence ID" value="ADV82411.1"/>
    <property type="molecule type" value="Genomic_DNA"/>
</dbReference>
<sequence length="1134" mass="120304">MTSSKFRKLVLALLFLISSACQIHSQTLTSATVVGTVTDSSGAVVPSAVVHIRQPDTDSSSTATADSNGEYRFPFLKPGEYEITAEAPSLAKATSRIRLLVGQEQSVNLVLNLQVTQQSVDVDTTAGVLQTENGNSVTSFNQQYVENTPVNGGDITNIAFSTPGLRLNVGGGNANFNVNGLPFNSTLFTMNGADIVEPYNLNNKSGASNNTLGANDISEAAVITNAYSAQYGREAGAQVNFISKSGTNHFHGNLVENYNGSFLNANDYFNNLTKTPRGRSVANQYAASVGGPILRDRAAFFVNTEGLRYALPSTGVVSLPSAQLQQYALAHAPASSTGIYQSLFNLYNGAPGVSRAVAVTTGTSPLQDSTGHLGCGKQTFTGTYVNGTSGPRFGVDTPCAVAFGTTASSINTETFISGRIDYNINDKQKIYFRISRDAGVQASATSPINPAFNSRSVQPWVIPQVNYTYAITPRLVNNFILNGNWYSILTGVDDFQGTRTLLPASFSFSDGGANGGGFAAIGPALPTGRRGQQLGIIDDLSLNLGRHTLQIGVNNRNNRITDSSVASASVVGKYTFLDLTDFAVGQVNSTGKNSQFTQSFPLLNAVHTRLNSLGFYGQDEWKAKKNLNLTFGVRFELQGNPSCKENCYSRANTVFLASGYQAGINVPYNATLQTGLNKNFKGLEGFVTEPRFGFAYSPLGDGKTVIRGGVGLFANTFPGNITQNIFGNSPNKFSPTVSTGTVGIAPTAGSSQAIGIASNTAFQSGFSQGYTLPQLTAAMGSGVKFATPTLYVNPDEFHTIKVLEWSLEVEQPLTRHDVLSFSYAGNHSYDQPLSNAAANGYVNNTSLYPTGFGGLPTSIPDPRFAVVTQILTTGYSNYNGVTVTERHAPQHGLQGQVSYTWSHALQLGTVYNPTLYTAANSSTQTDAGYGPTAFDTRHNLTADLVYTTPKLNNRLLDRTLSNWSLGGKLYLYSGRPFSVTNSLIPSSLSSSFSGTVLADVTDPKAFGAQCGKSAVHTGCLSASQFASVVTASNPNGQRDFGNVKPNGFRGPGFFSIATQLSKRIPVTEHTRFELGADAYNLLNHTNLAVPNSNLGGTGFGLITTTVSSPTSIYGTGQGAIVSGRVLVVFGKFIF</sequence>
<keyword evidence="7" id="KW-0675">Receptor</keyword>
<dbReference type="OrthoDB" id="97893at2"/>
<gene>
    <name evidence="7" type="ordered locus">AciPR4_1591</name>
</gene>
<dbReference type="Gene3D" id="2.170.130.10">
    <property type="entry name" value="TonB-dependent receptor, plug domain"/>
    <property type="match status" value="1"/>
</dbReference>
<dbReference type="PROSITE" id="PS51257">
    <property type="entry name" value="PROKAR_LIPOPROTEIN"/>
    <property type="match status" value="1"/>
</dbReference>
<dbReference type="Pfam" id="PF13620">
    <property type="entry name" value="CarboxypepD_reg"/>
    <property type="match status" value="1"/>
</dbReference>
<protein>
    <submittedName>
        <fullName evidence="7">TonB-dependent receptor plug</fullName>
    </submittedName>
</protein>
<dbReference type="eggNOG" id="COG1629">
    <property type="taxonomic scope" value="Bacteria"/>
</dbReference>